<dbReference type="RefSeq" id="WP_377169685.1">
    <property type="nucleotide sequence ID" value="NZ_JBHSMQ010000007.1"/>
</dbReference>
<evidence type="ECO:0000313" key="1">
    <source>
        <dbReference type="EMBL" id="MFC5456929.1"/>
    </source>
</evidence>
<name>A0ABW0KUA7_9BACT</name>
<organism evidence="1 2">
    <name type="scientific">Prosthecobacter fluviatilis</name>
    <dbReference type="NCBI Taxonomy" id="445931"/>
    <lineage>
        <taxon>Bacteria</taxon>
        <taxon>Pseudomonadati</taxon>
        <taxon>Verrucomicrobiota</taxon>
        <taxon>Verrucomicrobiia</taxon>
        <taxon>Verrucomicrobiales</taxon>
        <taxon>Verrucomicrobiaceae</taxon>
        <taxon>Prosthecobacter</taxon>
    </lineage>
</organism>
<sequence length="164" mass="17690">MSTIKLLSSGKAGLLLAVALFTLTGCDPYYGVGYGGGYGYGGFANYGYPVGLMPYVPRTVNSYNYSYYPRYGAYYHHPSQQYHYISGNRWMSGPSLPGYSPRVIQAAHSVPFNFNSHPSNFHSQVSQAFPHNWSPPGGGGGSMYRGGNHGGNGGWGGSYGGHRH</sequence>
<evidence type="ECO:0008006" key="3">
    <source>
        <dbReference type="Google" id="ProtNLM"/>
    </source>
</evidence>
<evidence type="ECO:0000313" key="2">
    <source>
        <dbReference type="Proteomes" id="UP001596052"/>
    </source>
</evidence>
<gene>
    <name evidence="1" type="ORF">ACFQDI_18830</name>
</gene>
<proteinExistence type="predicted"/>
<reference evidence="2" key="1">
    <citation type="journal article" date="2019" name="Int. J. Syst. Evol. Microbiol.">
        <title>The Global Catalogue of Microorganisms (GCM) 10K type strain sequencing project: providing services to taxonomists for standard genome sequencing and annotation.</title>
        <authorList>
            <consortium name="The Broad Institute Genomics Platform"/>
            <consortium name="The Broad Institute Genome Sequencing Center for Infectious Disease"/>
            <person name="Wu L."/>
            <person name="Ma J."/>
        </authorList>
    </citation>
    <scope>NUCLEOTIDE SEQUENCE [LARGE SCALE GENOMIC DNA]</scope>
    <source>
        <strain evidence="2">CGMCC 4.1469</strain>
    </source>
</reference>
<dbReference type="EMBL" id="JBHSMQ010000007">
    <property type="protein sequence ID" value="MFC5456929.1"/>
    <property type="molecule type" value="Genomic_DNA"/>
</dbReference>
<comment type="caution">
    <text evidence="1">The sequence shown here is derived from an EMBL/GenBank/DDBJ whole genome shotgun (WGS) entry which is preliminary data.</text>
</comment>
<accession>A0ABW0KUA7</accession>
<dbReference type="Proteomes" id="UP001596052">
    <property type="component" value="Unassembled WGS sequence"/>
</dbReference>
<keyword evidence="2" id="KW-1185">Reference proteome</keyword>
<dbReference type="PROSITE" id="PS51257">
    <property type="entry name" value="PROKAR_LIPOPROTEIN"/>
    <property type="match status" value="1"/>
</dbReference>
<protein>
    <recommendedName>
        <fullName evidence="3">Lipoprotein</fullName>
    </recommendedName>
</protein>